<reference evidence="3 4" key="1">
    <citation type="submission" date="2025-05" db="UniProtKB">
        <authorList>
            <consortium name="RefSeq"/>
        </authorList>
    </citation>
    <scope>IDENTIFICATION</scope>
</reference>
<dbReference type="InterPro" id="IPR026913">
    <property type="entry name" value="METTL24"/>
</dbReference>
<evidence type="ECO:0000256" key="1">
    <source>
        <dbReference type="SAM" id="Phobius"/>
    </source>
</evidence>
<keyword evidence="2" id="KW-1185">Reference proteome</keyword>
<evidence type="ECO:0000313" key="3">
    <source>
        <dbReference type="RefSeq" id="XP_014675654.1"/>
    </source>
</evidence>
<dbReference type="Proteomes" id="UP000695022">
    <property type="component" value="Unplaced"/>
</dbReference>
<name>A0ABM1ETY3_PRICU</name>
<evidence type="ECO:0000313" key="5">
    <source>
        <dbReference type="RefSeq" id="XP_014675656.1"/>
    </source>
</evidence>
<keyword evidence="1" id="KW-0472">Membrane</keyword>
<gene>
    <name evidence="3 4 5" type="primary">LOC106815671</name>
</gene>
<sequence length="498" mass="56148">MMHGRKNNILAVLFIATVIVFISTLFMGNHEVLPLGSVDKEGIRLTSVLGSIQYKCKNPVPVKTRSGVAWVICTDQSDLFRRNDSGTSHEGPVMFSVGTNDDVAVEEKFLNDGSAHVYVITPNALPDQLTGREYVRHIQTLIVPNDPNDFGKFMENRQTLNSLLKGFPRSKLNLLKLDIPNRHKDELNLSDLLHYMILDGVLGGVEQLMFTLDLAGLNEDQLFDWYKLLHQLFHKADFRLFSVRVSSAGVQAYNLSWVKQPKGHPFIMQPPAGYGTSMEERERLENFLAEPQVACGKENEMGGVRVIPVSTDLTNVKRETYSVCLSSKYGVAPPCVVYSLGEEQSFIEAIEATGCSVFKLVQHDLQNDKMGNSSHWHHIVGFPRSGGKQRWQKQQAQDVSGHQRPSVALVKVHGPLLQLWPLLSRILDSGLLEDVHQVAHTVPVYSVEKNLMRRQHYSELKRLQEYGFSLFHTESQPQFSKPGYQLYQLSWIRNAGAV</sequence>
<evidence type="ECO:0000313" key="2">
    <source>
        <dbReference type="Proteomes" id="UP000695022"/>
    </source>
</evidence>
<dbReference type="PANTHER" id="PTHR32026:SF10">
    <property type="entry name" value="METHYLTRANSFERASE-LIKE PROTEIN 24-RELATED"/>
    <property type="match status" value="1"/>
</dbReference>
<feature type="transmembrane region" description="Helical" evidence="1">
    <location>
        <begin position="9"/>
        <end position="28"/>
    </location>
</feature>
<protein>
    <submittedName>
        <fullName evidence="3 4">Uncharacterized protein LOC106815671</fullName>
    </submittedName>
</protein>
<dbReference type="GeneID" id="106815671"/>
<keyword evidence="1" id="KW-1133">Transmembrane helix</keyword>
<proteinExistence type="predicted"/>
<accession>A0ABM1ETY3</accession>
<evidence type="ECO:0000313" key="4">
    <source>
        <dbReference type="RefSeq" id="XP_014675655.1"/>
    </source>
</evidence>
<dbReference type="RefSeq" id="XP_014675655.1">
    <property type="nucleotide sequence ID" value="XM_014820169.1"/>
</dbReference>
<dbReference type="RefSeq" id="XP_014675654.1">
    <property type="nucleotide sequence ID" value="XM_014820168.1"/>
</dbReference>
<dbReference type="PANTHER" id="PTHR32026">
    <property type="entry name" value="METHYLTRANSFERASE-LIKE PROTEIN 24"/>
    <property type="match status" value="1"/>
</dbReference>
<organism evidence="2 3">
    <name type="scientific">Priapulus caudatus</name>
    <name type="common">Priapulid worm</name>
    <dbReference type="NCBI Taxonomy" id="37621"/>
    <lineage>
        <taxon>Eukaryota</taxon>
        <taxon>Metazoa</taxon>
        <taxon>Ecdysozoa</taxon>
        <taxon>Scalidophora</taxon>
        <taxon>Priapulida</taxon>
        <taxon>Priapulimorpha</taxon>
        <taxon>Priapulimorphida</taxon>
        <taxon>Priapulidae</taxon>
        <taxon>Priapulus</taxon>
    </lineage>
</organism>
<keyword evidence="1" id="KW-0812">Transmembrane</keyword>
<dbReference type="RefSeq" id="XP_014675656.1">
    <property type="nucleotide sequence ID" value="XM_014820170.1"/>
</dbReference>